<evidence type="ECO:0000256" key="4">
    <source>
        <dbReference type="ARBA" id="ARBA00022989"/>
    </source>
</evidence>
<dbReference type="AlphaFoldDB" id="A0AA44DFD4"/>
<name>A0AA44DFD4_STRE0</name>
<evidence type="ECO:0000256" key="7">
    <source>
        <dbReference type="SAM" id="Phobius"/>
    </source>
</evidence>
<keyword evidence="3 7" id="KW-0812">Transmembrane</keyword>
<organism evidence="9 10">
    <name type="scientific">Streptomyces somaliensis (strain ATCC 33201 / DSM 40738 / JCM 12659 / KCTC 9044 / NCTC 11332 / NRRL B-12077 / IP 733)</name>
    <dbReference type="NCBI Taxonomy" id="1134445"/>
    <lineage>
        <taxon>Bacteria</taxon>
        <taxon>Bacillati</taxon>
        <taxon>Actinomycetota</taxon>
        <taxon>Actinomycetes</taxon>
        <taxon>Kitasatosporales</taxon>
        <taxon>Streptomycetaceae</taxon>
        <taxon>Streptomyces</taxon>
    </lineage>
</organism>
<feature type="compositionally biased region" description="Pro residues" evidence="6">
    <location>
        <begin position="1"/>
        <end position="14"/>
    </location>
</feature>
<keyword evidence="4 7" id="KW-1133">Transmembrane helix</keyword>
<evidence type="ECO:0000313" key="9">
    <source>
        <dbReference type="EMBL" id="NKY15619.1"/>
    </source>
</evidence>
<evidence type="ECO:0000256" key="1">
    <source>
        <dbReference type="ARBA" id="ARBA00004651"/>
    </source>
</evidence>
<proteinExistence type="predicted"/>
<feature type="transmembrane region" description="Helical" evidence="7">
    <location>
        <begin position="120"/>
        <end position="139"/>
    </location>
</feature>
<dbReference type="Proteomes" id="UP000570003">
    <property type="component" value="Unassembled WGS sequence"/>
</dbReference>
<feature type="domain" description="RDD" evidence="8">
    <location>
        <begin position="67"/>
        <end position="212"/>
    </location>
</feature>
<gene>
    <name evidence="9" type="ORF">HGA06_16100</name>
</gene>
<dbReference type="InterPro" id="IPR010432">
    <property type="entry name" value="RDD"/>
</dbReference>
<dbReference type="Pfam" id="PF06271">
    <property type="entry name" value="RDD"/>
    <property type="match status" value="1"/>
</dbReference>
<evidence type="ECO:0000259" key="8">
    <source>
        <dbReference type="Pfam" id="PF06271"/>
    </source>
</evidence>
<dbReference type="EMBL" id="JAAXOU010000198">
    <property type="protein sequence ID" value="NKY15619.1"/>
    <property type="molecule type" value="Genomic_DNA"/>
</dbReference>
<evidence type="ECO:0000256" key="2">
    <source>
        <dbReference type="ARBA" id="ARBA00022475"/>
    </source>
</evidence>
<dbReference type="RefSeq" id="WP_168439801.1">
    <property type="nucleotide sequence ID" value="NZ_JAAXOU010000198.1"/>
</dbReference>
<feature type="compositionally biased region" description="Gly residues" evidence="6">
    <location>
        <begin position="44"/>
        <end position="59"/>
    </location>
</feature>
<protein>
    <submittedName>
        <fullName evidence="9">RDD family protein</fullName>
    </submittedName>
</protein>
<dbReference type="PANTHER" id="PTHR36115">
    <property type="entry name" value="PROLINE-RICH ANTIGEN HOMOLOG-RELATED"/>
    <property type="match status" value="1"/>
</dbReference>
<feature type="region of interest" description="Disordered" evidence="6">
    <location>
        <begin position="1"/>
        <end position="64"/>
    </location>
</feature>
<dbReference type="GO" id="GO:0005886">
    <property type="term" value="C:plasma membrane"/>
    <property type="evidence" value="ECO:0007669"/>
    <property type="project" value="UniProtKB-SubCell"/>
</dbReference>
<sequence length="220" mass="23015">MSNEPPPSGPPPGDDPFRKHPQEPPPPPGGGAPPPPPPPPPGGEGPYGSGPYGNGGTDPLGGMPPLADTGKRVLARLVDWLVIAVPLALIGIPFGVYSRVSDESASFGEVWTSGGTGGQWLFQLLSIAAYVAYDTFMTAKRNGRTLGKRITGLRVAMLDDGSVPPVSAALTRALVLWLPTLVCCACLWPLLLLVLILMDKPYKQGLHDKAAKTVVVSERG</sequence>
<reference evidence="9 10" key="1">
    <citation type="submission" date="2020-04" db="EMBL/GenBank/DDBJ databases">
        <title>MicrobeNet Type strains.</title>
        <authorList>
            <person name="Nicholson A.C."/>
        </authorList>
    </citation>
    <scope>NUCLEOTIDE SEQUENCE [LARGE SCALE GENOMIC DNA]</scope>
    <source>
        <strain evidence="9 10">DSM 40738</strain>
    </source>
</reference>
<keyword evidence="2" id="KW-1003">Cell membrane</keyword>
<feature type="compositionally biased region" description="Pro residues" evidence="6">
    <location>
        <begin position="23"/>
        <end position="43"/>
    </location>
</feature>
<dbReference type="InterPro" id="IPR051791">
    <property type="entry name" value="Pra-immunoreactive"/>
</dbReference>
<accession>A0AA44DFD4</accession>
<evidence type="ECO:0000256" key="6">
    <source>
        <dbReference type="SAM" id="MobiDB-lite"/>
    </source>
</evidence>
<evidence type="ECO:0000313" key="10">
    <source>
        <dbReference type="Proteomes" id="UP000570003"/>
    </source>
</evidence>
<keyword evidence="5 7" id="KW-0472">Membrane</keyword>
<feature type="transmembrane region" description="Helical" evidence="7">
    <location>
        <begin position="80"/>
        <end position="100"/>
    </location>
</feature>
<keyword evidence="10" id="KW-1185">Reference proteome</keyword>
<comment type="subcellular location">
    <subcellularLocation>
        <location evidence="1">Cell membrane</location>
        <topology evidence="1">Multi-pass membrane protein</topology>
    </subcellularLocation>
</comment>
<evidence type="ECO:0000256" key="5">
    <source>
        <dbReference type="ARBA" id="ARBA00023136"/>
    </source>
</evidence>
<dbReference type="PANTHER" id="PTHR36115:SF4">
    <property type="entry name" value="MEMBRANE PROTEIN"/>
    <property type="match status" value="1"/>
</dbReference>
<evidence type="ECO:0000256" key="3">
    <source>
        <dbReference type="ARBA" id="ARBA00022692"/>
    </source>
</evidence>
<feature type="transmembrane region" description="Helical" evidence="7">
    <location>
        <begin position="174"/>
        <end position="198"/>
    </location>
</feature>
<comment type="caution">
    <text evidence="9">The sequence shown here is derived from an EMBL/GenBank/DDBJ whole genome shotgun (WGS) entry which is preliminary data.</text>
</comment>